<gene>
    <name evidence="2" type="ORF">CQ13_09500</name>
</gene>
<keyword evidence="1" id="KW-0472">Membrane</keyword>
<evidence type="ECO:0000313" key="3">
    <source>
        <dbReference type="Proteomes" id="UP000052023"/>
    </source>
</evidence>
<dbReference type="EMBL" id="LLYA01000192">
    <property type="protein sequence ID" value="KRR18687.1"/>
    <property type="molecule type" value="Genomic_DNA"/>
</dbReference>
<keyword evidence="1" id="KW-1133">Transmembrane helix</keyword>
<name>A0A0R3MKL5_9BRAD</name>
<feature type="transmembrane region" description="Helical" evidence="1">
    <location>
        <begin position="60"/>
        <end position="83"/>
    </location>
</feature>
<accession>A0A0R3MKL5</accession>
<organism evidence="2 3">
    <name type="scientific">Bradyrhizobium retamae</name>
    <dbReference type="NCBI Taxonomy" id="1300035"/>
    <lineage>
        <taxon>Bacteria</taxon>
        <taxon>Pseudomonadati</taxon>
        <taxon>Pseudomonadota</taxon>
        <taxon>Alphaproteobacteria</taxon>
        <taxon>Hyphomicrobiales</taxon>
        <taxon>Nitrobacteraceae</taxon>
        <taxon>Bradyrhizobium</taxon>
    </lineage>
</organism>
<reference evidence="2 3" key="1">
    <citation type="submission" date="2014-03" db="EMBL/GenBank/DDBJ databases">
        <title>Bradyrhizobium valentinum sp. nov., isolated from effective nodules of Lupinus mariae-josephae, a lupine endemic of basic-lime soils in Eastern Spain.</title>
        <authorList>
            <person name="Duran D."/>
            <person name="Rey L."/>
            <person name="Navarro A."/>
            <person name="Busquets A."/>
            <person name="Imperial J."/>
            <person name="Ruiz-Argueso T."/>
        </authorList>
    </citation>
    <scope>NUCLEOTIDE SEQUENCE [LARGE SCALE GENOMIC DNA]</scope>
    <source>
        <strain evidence="2 3">Ro19</strain>
    </source>
</reference>
<evidence type="ECO:0008006" key="4">
    <source>
        <dbReference type="Google" id="ProtNLM"/>
    </source>
</evidence>
<feature type="transmembrane region" description="Helical" evidence="1">
    <location>
        <begin position="12"/>
        <end position="40"/>
    </location>
</feature>
<dbReference type="AlphaFoldDB" id="A0A0R3MKL5"/>
<proteinExistence type="predicted"/>
<evidence type="ECO:0000256" key="1">
    <source>
        <dbReference type="SAM" id="Phobius"/>
    </source>
</evidence>
<evidence type="ECO:0000313" key="2">
    <source>
        <dbReference type="EMBL" id="KRR18687.1"/>
    </source>
</evidence>
<keyword evidence="1" id="KW-0812">Transmembrane</keyword>
<keyword evidence="3" id="KW-1185">Reference proteome</keyword>
<sequence length="92" mass="10058">MIWGNMANLLYWLLIAICFCSGFFGYPVWTILLLGVVAAVTYLIDRQGAFEIGMKEWGAAYPLMIVAASALPAGILFAIGWLASRALSQILE</sequence>
<dbReference type="Proteomes" id="UP000052023">
    <property type="component" value="Unassembled WGS sequence"/>
</dbReference>
<protein>
    <recommendedName>
        <fullName evidence="4">Transmembrane protein</fullName>
    </recommendedName>
</protein>
<comment type="caution">
    <text evidence="2">The sequence shown here is derived from an EMBL/GenBank/DDBJ whole genome shotgun (WGS) entry which is preliminary data.</text>
</comment>